<dbReference type="RefSeq" id="WP_170839747.1">
    <property type="nucleotide sequence ID" value="NZ_FOCQ01000003.1"/>
</dbReference>
<protein>
    <submittedName>
        <fullName evidence="1">WXG100 protein secretion system (Wss), protein YukD</fullName>
    </submittedName>
</protein>
<dbReference type="STRING" id="1173111.SAMN05444955_103297"/>
<dbReference type="EMBL" id="FOCQ01000003">
    <property type="protein sequence ID" value="SEM94305.1"/>
    <property type="molecule type" value="Genomic_DNA"/>
</dbReference>
<proteinExistence type="predicted"/>
<dbReference type="InterPro" id="IPR024962">
    <property type="entry name" value="YukD-like"/>
</dbReference>
<dbReference type="Pfam" id="PF08817">
    <property type="entry name" value="YukD"/>
    <property type="match status" value="1"/>
</dbReference>
<name>A0A1H8CGY1_9BACL</name>
<sequence length="113" mass="12940">MTVVTGSSKQDWTDFEIPSDLPVAEVTHMLAKVITEEELHARGGPYLLEVKTKTGDWRKLDETQTLDDCMITDGAYLRIQTKQAHEDWHALIADQLELLSKEKLKESLEAWRT</sequence>
<dbReference type="AlphaFoldDB" id="A0A1H8CGY1"/>
<accession>A0A1H8CGY1</accession>
<organism evidence="1 2">
    <name type="scientific">Lihuaxuella thermophila</name>
    <dbReference type="NCBI Taxonomy" id="1173111"/>
    <lineage>
        <taxon>Bacteria</taxon>
        <taxon>Bacillati</taxon>
        <taxon>Bacillota</taxon>
        <taxon>Bacilli</taxon>
        <taxon>Bacillales</taxon>
        <taxon>Thermoactinomycetaceae</taxon>
        <taxon>Lihuaxuella</taxon>
    </lineage>
</organism>
<gene>
    <name evidence="1" type="ORF">SAMN05444955_103297</name>
</gene>
<dbReference type="Proteomes" id="UP000199695">
    <property type="component" value="Unassembled WGS sequence"/>
</dbReference>
<keyword evidence="2" id="KW-1185">Reference proteome</keyword>
<evidence type="ECO:0000313" key="1">
    <source>
        <dbReference type="EMBL" id="SEM94305.1"/>
    </source>
</evidence>
<evidence type="ECO:0000313" key="2">
    <source>
        <dbReference type="Proteomes" id="UP000199695"/>
    </source>
</evidence>
<reference evidence="1 2" key="1">
    <citation type="submission" date="2016-10" db="EMBL/GenBank/DDBJ databases">
        <authorList>
            <person name="de Groot N.N."/>
        </authorList>
    </citation>
    <scope>NUCLEOTIDE SEQUENCE [LARGE SCALE GENOMIC DNA]</scope>
    <source>
        <strain evidence="1 2">DSM 46701</strain>
    </source>
</reference>